<evidence type="ECO:0000256" key="1">
    <source>
        <dbReference type="SAM" id="MobiDB-lite"/>
    </source>
</evidence>
<feature type="region of interest" description="Disordered" evidence="1">
    <location>
        <begin position="21"/>
        <end position="75"/>
    </location>
</feature>
<name>A0ABN6HZJ3_9HELI</name>
<proteinExistence type="predicted"/>
<keyword evidence="4" id="KW-1185">Reference proteome</keyword>
<feature type="compositionally biased region" description="Basic and acidic residues" evidence="1">
    <location>
        <begin position="21"/>
        <end position="58"/>
    </location>
</feature>
<keyword evidence="2" id="KW-0732">Signal</keyword>
<feature type="chain" id="PRO_5045786379" description="Lipoprotein" evidence="2">
    <location>
        <begin position="19"/>
        <end position="205"/>
    </location>
</feature>
<gene>
    <name evidence="3" type="ORF">NHP190003_00400</name>
</gene>
<feature type="signal peptide" evidence="2">
    <location>
        <begin position="1"/>
        <end position="18"/>
    </location>
</feature>
<protein>
    <recommendedName>
        <fullName evidence="5">Lipoprotein</fullName>
    </recommendedName>
</protein>
<evidence type="ECO:0000256" key="2">
    <source>
        <dbReference type="SAM" id="SignalP"/>
    </source>
</evidence>
<dbReference type="Pfam" id="PF13036">
    <property type="entry name" value="LpoB"/>
    <property type="match status" value="1"/>
</dbReference>
<dbReference type="RefSeq" id="WP_221279551.1">
    <property type="nucleotide sequence ID" value="NZ_AP024814.1"/>
</dbReference>
<dbReference type="EMBL" id="AP024814">
    <property type="protein sequence ID" value="BCZ16758.1"/>
    <property type="molecule type" value="Genomic_DNA"/>
</dbReference>
<organism evidence="3 4">
    <name type="scientific">Helicobacter gastrocanis</name>
    <dbReference type="NCBI Taxonomy" id="2849641"/>
    <lineage>
        <taxon>Bacteria</taxon>
        <taxon>Pseudomonadati</taxon>
        <taxon>Campylobacterota</taxon>
        <taxon>Epsilonproteobacteria</taxon>
        <taxon>Campylobacterales</taxon>
        <taxon>Helicobacteraceae</taxon>
        <taxon>Helicobacter</taxon>
    </lineage>
</organism>
<reference evidence="3 4" key="1">
    <citation type="submission" date="2021-07" db="EMBL/GenBank/DDBJ databases">
        <title>Novel Helicobacter sp. Isolated from a dog.</title>
        <authorList>
            <person name="Rimbara E."/>
            <person name="Suzuki M."/>
        </authorList>
    </citation>
    <scope>NUCLEOTIDE SEQUENCE [LARGE SCALE GENOMIC DNA]</scope>
    <source>
        <strain evidence="4">NHP19-003</strain>
    </source>
</reference>
<dbReference type="InterPro" id="IPR014094">
    <property type="entry name" value="LpoB"/>
</dbReference>
<sequence>MVSKKLVFLGLATALALAGCDKAKEDHGSKKEESHKEAPKPEAEKPVKKPEEQKEEGKPTSLANQAEESHAAAKAIPLTDEDVALVAKSAVEEMLKDPKVQKIKGQQTLMLEPANSTKEQIDMKKLTQAEEAVLKDQKKFIVVEPHAKTAKHPHLVLGTKLVQNTTKEGVENMLVLRLVNGKSGQELWKAEMPILHAEPHAKAGR</sequence>
<dbReference type="PROSITE" id="PS51257">
    <property type="entry name" value="PROKAR_LIPOPROTEIN"/>
    <property type="match status" value="1"/>
</dbReference>
<dbReference type="Proteomes" id="UP000826775">
    <property type="component" value="Chromosome"/>
</dbReference>
<evidence type="ECO:0008006" key="5">
    <source>
        <dbReference type="Google" id="ProtNLM"/>
    </source>
</evidence>
<evidence type="ECO:0000313" key="4">
    <source>
        <dbReference type="Proteomes" id="UP000826775"/>
    </source>
</evidence>
<evidence type="ECO:0000313" key="3">
    <source>
        <dbReference type="EMBL" id="BCZ16758.1"/>
    </source>
</evidence>
<accession>A0ABN6HZJ3</accession>